<evidence type="ECO:0000313" key="1">
    <source>
        <dbReference type="EMBL" id="GAA0143932.1"/>
    </source>
</evidence>
<dbReference type="AlphaFoldDB" id="A0AAV3NWZ2"/>
<organism evidence="1 2">
    <name type="scientific">Lithospermum erythrorhizon</name>
    <name type="common">Purple gromwell</name>
    <name type="synonym">Lithospermum officinale var. erythrorhizon</name>
    <dbReference type="NCBI Taxonomy" id="34254"/>
    <lineage>
        <taxon>Eukaryota</taxon>
        <taxon>Viridiplantae</taxon>
        <taxon>Streptophyta</taxon>
        <taxon>Embryophyta</taxon>
        <taxon>Tracheophyta</taxon>
        <taxon>Spermatophyta</taxon>
        <taxon>Magnoliopsida</taxon>
        <taxon>eudicotyledons</taxon>
        <taxon>Gunneridae</taxon>
        <taxon>Pentapetalae</taxon>
        <taxon>asterids</taxon>
        <taxon>lamiids</taxon>
        <taxon>Boraginales</taxon>
        <taxon>Boraginaceae</taxon>
        <taxon>Boraginoideae</taxon>
        <taxon>Lithospermeae</taxon>
        <taxon>Lithospermum</taxon>
    </lineage>
</organism>
<reference evidence="1 2" key="1">
    <citation type="submission" date="2024-01" db="EMBL/GenBank/DDBJ databases">
        <title>The complete chloroplast genome sequence of Lithospermum erythrorhizon: insights into the phylogenetic relationship among Boraginaceae species and the maternal lineages of purple gromwells.</title>
        <authorList>
            <person name="Okada T."/>
            <person name="Watanabe K."/>
        </authorList>
    </citation>
    <scope>NUCLEOTIDE SEQUENCE [LARGE SCALE GENOMIC DNA]</scope>
</reference>
<protein>
    <submittedName>
        <fullName evidence="1">Uncharacterized protein</fullName>
    </submittedName>
</protein>
<name>A0AAV3NWZ2_LITER</name>
<evidence type="ECO:0000313" key="2">
    <source>
        <dbReference type="Proteomes" id="UP001454036"/>
    </source>
</evidence>
<dbReference type="Proteomes" id="UP001454036">
    <property type="component" value="Unassembled WGS sequence"/>
</dbReference>
<accession>A0AAV3NWZ2</accession>
<proteinExistence type="predicted"/>
<dbReference type="EMBL" id="BAABME010015984">
    <property type="protein sequence ID" value="GAA0143932.1"/>
    <property type="molecule type" value="Genomic_DNA"/>
</dbReference>
<keyword evidence="2" id="KW-1185">Reference proteome</keyword>
<gene>
    <name evidence="1" type="ORF">LIER_35836</name>
</gene>
<sequence>MDTNYAMLELDPFSIRPTSLYQGKPSVVLPLADKHTLLGNIKNVLVGKFSHGRPSMVGIKEFFLSLKLRGFG</sequence>
<comment type="caution">
    <text evidence="1">The sequence shown here is derived from an EMBL/GenBank/DDBJ whole genome shotgun (WGS) entry which is preliminary data.</text>
</comment>